<feature type="domain" description="Transcription regulator PadR N-terminal" evidence="1">
    <location>
        <begin position="13"/>
        <end position="86"/>
    </location>
</feature>
<accession>A0ABV5TTI5</accession>
<evidence type="ECO:0000313" key="2">
    <source>
        <dbReference type="EMBL" id="MFB9681445.1"/>
    </source>
</evidence>
<dbReference type="Gene3D" id="1.10.10.10">
    <property type="entry name" value="Winged helix-like DNA-binding domain superfamily/Winged helix DNA-binding domain"/>
    <property type="match status" value="1"/>
</dbReference>
<name>A0ABV5TTI5_9ACTN</name>
<dbReference type="PANTHER" id="PTHR33169:SF13">
    <property type="entry name" value="PADR-FAMILY TRANSCRIPTIONAL REGULATOR"/>
    <property type="match status" value="1"/>
</dbReference>
<dbReference type="InterPro" id="IPR005149">
    <property type="entry name" value="Tscrpt_reg_PadR_N"/>
</dbReference>
<comment type="caution">
    <text evidence="2">The sequence shown here is derived from an EMBL/GenBank/DDBJ whole genome shotgun (WGS) entry which is preliminary data.</text>
</comment>
<keyword evidence="3" id="KW-1185">Reference proteome</keyword>
<dbReference type="PANTHER" id="PTHR33169">
    <property type="entry name" value="PADR-FAMILY TRANSCRIPTIONAL REGULATOR"/>
    <property type="match status" value="1"/>
</dbReference>
<dbReference type="RefSeq" id="WP_386162502.1">
    <property type="nucleotide sequence ID" value="NZ_JBHMBS010000033.1"/>
</dbReference>
<dbReference type="InterPro" id="IPR052509">
    <property type="entry name" value="Metal_resp_DNA-bind_regulator"/>
</dbReference>
<dbReference type="InterPro" id="IPR036388">
    <property type="entry name" value="WH-like_DNA-bd_sf"/>
</dbReference>
<reference evidence="2 3" key="1">
    <citation type="submission" date="2024-09" db="EMBL/GenBank/DDBJ databases">
        <authorList>
            <person name="Sun Q."/>
            <person name="Mori K."/>
        </authorList>
    </citation>
    <scope>NUCLEOTIDE SEQUENCE [LARGE SCALE GENOMIC DNA]</scope>
    <source>
        <strain evidence="2 3">JCM 3028</strain>
    </source>
</reference>
<dbReference type="EMBL" id="JBHMBS010000033">
    <property type="protein sequence ID" value="MFB9681445.1"/>
    <property type="molecule type" value="Genomic_DNA"/>
</dbReference>
<organism evidence="2 3">
    <name type="scientific">Streptosporangium vulgare</name>
    <dbReference type="NCBI Taxonomy" id="46190"/>
    <lineage>
        <taxon>Bacteria</taxon>
        <taxon>Bacillati</taxon>
        <taxon>Actinomycetota</taxon>
        <taxon>Actinomycetes</taxon>
        <taxon>Streptosporangiales</taxon>
        <taxon>Streptosporangiaceae</taxon>
        <taxon>Streptosporangium</taxon>
    </lineage>
</organism>
<evidence type="ECO:0000259" key="1">
    <source>
        <dbReference type="Pfam" id="PF03551"/>
    </source>
</evidence>
<dbReference type="Proteomes" id="UP001589610">
    <property type="component" value="Unassembled WGS sequence"/>
</dbReference>
<evidence type="ECO:0000313" key="3">
    <source>
        <dbReference type="Proteomes" id="UP001589610"/>
    </source>
</evidence>
<gene>
    <name evidence="2" type="ORF">ACFFRH_38705</name>
</gene>
<dbReference type="InterPro" id="IPR036390">
    <property type="entry name" value="WH_DNA-bd_sf"/>
</dbReference>
<sequence length="117" mass="12814">MTPRAMTEPAFLILTALVDEPCHGYGIVREVERLSGGRVQLKVGTLYGVLDRLAGDGLVALDREEVQQGRLRRYYRLTDSGSRTLEAEAVRLAENARTAVDRLRARHARPTAAGGPA</sequence>
<proteinExistence type="predicted"/>
<dbReference type="Pfam" id="PF03551">
    <property type="entry name" value="PadR"/>
    <property type="match status" value="1"/>
</dbReference>
<dbReference type="SUPFAM" id="SSF46785">
    <property type="entry name" value="Winged helix' DNA-binding domain"/>
    <property type="match status" value="1"/>
</dbReference>
<protein>
    <submittedName>
        <fullName evidence="2">PadR family transcriptional regulator</fullName>
    </submittedName>
</protein>